<dbReference type="Pfam" id="PF01261">
    <property type="entry name" value="AP_endonuc_2"/>
    <property type="match status" value="1"/>
</dbReference>
<dbReference type="EMBL" id="LVVZ01000007">
    <property type="protein sequence ID" value="OKL45153.1"/>
    <property type="molecule type" value="Genomic_DNA"/>
</dbReference>
<dbReference type="InterPro" id="IPR050312">
    <property type="entry name" value="IolE/XylAMocC-like"/>
</dbReference>
<accession>A0A1U7JK88</accession>
<evidence type="ECO:0000259" key="1">
    <source>
        <dbReference type="Pfam" id="PF01261"/>
    </source>
</evidence>
<dbReference type="InterPro" id="IPR013022">
    <property type="entry name" value="Xyl_isomerase-like_TIM-brl"/>
</dbReference>
<evidence type="ECO:0000313" key="3">
    <source>
        <dbReference type="Proteomes" id="UP000185783"/>
    </source>
</evidence>
<name>A0A1U7JK88_9HYPH</name>
<protein>
    <recommendedName>
        <fullName evidence="1">Xylose isomerase-like TIM barrel domain-containing protein</fullName>
    </recommendedName>
</protein>
<dbReference type="STRING" id="197461.A3843_05230"/>
<dbReference type="AlphaFoldDB" id="A0A1U7JK88"/>
<proteinExistence type="predicted"/>
<dbReference type="Proteomes" id="UP000185783">
    <property type="component" value="Unassembled WGS sequence"/>
</dbReference>
<sequence>MRNPIGTHIQVWSATWSADDVRRTAEKASDCGYDYLELPVRDPHSLEIEGIAKALQDNNMFCCTPFLHTKETDIGSEDKSIAAKGEALMLDALSAARDMGSKHITGPSHTCLAKHDVMRSDAGRRNAIEVLQRVAERASEMGLSLNFECLNRYESNFSTTCAEALEMIEAIGRDNCFVHLDTFHMNIEEPDPVAAIKRAGDRLGYFHLADNYRGYLGTGSIDFQSIFRALRDVNYEGPIALEVFSSAITNPVHSARLAIWRDTWSDSIDMAQHAMQFIRCQMDTADRRIDAALQTEVAR</sequence>
<dbReference type="PANTHER" id="PTHR12110:SF41">
    <property type="entry name" value="INOSOSE DEHYDRATASE"/>
    <property type="match status" value="1"/>
</dbReference>
<dbReference type="SUPFAM" id="SSF51658">
    <property type="entry name" value="Xylose isomerase-like"/>
    <property type="match status" value="1"/>
</dbReference>
<comment type="caution">
    <text evidence="2">The sequence shown here is derived from an EMBL/GenBank/DDBJ whole genome shotgun (WGS) entry which is preliminary data.</text>
</comment>
<dbReference type="InterPro" id="IPR036237">
    <property type="entry name" value="Xyl_isomerase-like_sf"/>
</dbReference>
<organism evidence="2 3">
    <name type="scientific">Pseudovibrio exalbescens</name>
    <dbReference type="NCBI Taxonomy" id="197461"/>
    <lineage>
        <taxon>Bacteria</taxon>
        <taxon>Pseudomonadati</taxon>
        <taxon>Pseudomonadota</taxon>
        <taxon>Alphaproteobacteria</taxon>
        <taxon>Hyphomicrobiales</taxon>
        <taxon>Stappiaceae</taxon>
        <taxon>Pseudovibrio</taxon>
    </lineage>
</organism>
<reference evidence="2 3" key="1">
    <citation type="submission" date="2016-03" db="EMBL/GenBank/DDBJ databases">
        <title>Genome sequence of Nesiotobacter sp. nov., a moderately halophilic alphaproteobacterium isolated from the Yellow Sea, China.</title>
        <authorList>
            <person name="Zhang G."/>
            <person name="Zhang R."/>
        </authorList>
    </citation>
    <scope>NUCLEOTIDE SEQUENCE [LARGE SCALE GENOMIC DNA]</scope>
    <source>
        <strain evidence="2 3">WB1-6</strain>
    </source>
</reference>
<keyword evidence="3" id="KW-1185">Reference proteome</keyword>
<feature type="domain" description="Xylose isomerase-like TIM barrel" evidence="1">
    <location>
        <begin position="26"/>
        <end position="255"/>
    </location>
</feature>
<dbReference type="PANTHER" id="PTHR12110">
    <property type="entry name" value="HYDROXYPYRUVATE ISOMERASE"/>
    <property type="match status" value="1"/>
</dbReference>
<dbReference type="RefSeq" id="WP_028481557.1">
    <property type="nucleotide sequence ID" value="NZ_LVVZ01000007.1"/>
</dbReference>
<evidence type="ECO:0000313" key="2">
    <source>
        <dbReference type="EMBL" id="OKL45153.1"/>
    </source>
</evidence>
<dbReference type="Gene3D" id="3.20.20.150">
    <property type="entry name" value="Divalent-metal-dependent TIM barrel enzymes"/>
    <property type="match status" value="1"/>
</dbReference>
<gene>
    <name evidence="2" type="ORF">A3843_05230</name>
</gene>